<reference evidence="2 3" key="1">
    <citation type="submission" date="2021-03" db="EMBL/GenBank/DDBJ databases">
        <title>Genomic Encyclopedia of Type Strains, Phase IV (KMG-IV): sequencing the most valuable type-strain genomes for metagenomic binning, comparative biology and taxonomic classification.</title>
        <authorList>
            <person name="Goeker M."/>
        </authorList>
    </citation>
    <scope>NUCLEOTIDE SEQUENCE [LARGE SCALE GENOMIC DNA]</scope>
    <source>
        <strain evidence="2 3">DSM 26048</strain>
    </source>
</reference>
<organism evidence="2 3">
    <name type="scientific">Paenibacillus eucommiae</name>
    <dbReference type="NCBI Taxonomy" id="1355755"/>
    <lineage>
        <taxon>Bacteria</taxon>
        <taxon>Bacillati</taxon>
        <taxon>Bacillota</taxon>
        <taxon>Bacilli</taxon>
        <taxon>Bacillales</taxon>
        <taxon>Paenibacillaceae</taxon>
        <taxon>Paenibacillus</taxon>
    </lineage>
</organism>
<dbReference type="Gene3D" id="3.90.1200.10">
    <property type="match status" value="1"/>
</dbReference>
<sequence>MYNNDKNEHYGIINETLKLFVSSEAEILKVEEQAIAKGFSAEDIVRHKIIIMDNKEEKVITFITKRSTLIERRVLSRLYKQSANVPFNFSYNYESDEPSTIYMQDIDFDTDYSKLNIEKILRSEYKLLAHIHSKNYGLKDDLAWLPVADRVYIIKMLDERWKPFWDKALENEQFLETFAAYIPEIKAVAALIIDDMEIVINDESSHTLIHTDMHPGNVLVGSNDDLYFIDWEEAHYGSFYFDIPLRFNTYEKAEKYRQELVLQGIEIQQNYFAERYKVASRYIGLRYMAWTLGSWENNHHSLESLQSYINMIVGKDI</sequence>
<proteinExistence type="predicted"/>
<keyword evidence="2" id="KW-0808">Transferase</keyword>
<accession>A0ABS4IZK9</accession>
<gene>
    <name evidence="2" type="ORF">J2Z66_004641</name>
</gene>
<feature type="domain" description="Aminoglycoside phosphotransferase" evidence="1">
    <location>
        <begin position="67"/>
        <end position="243"/>
    </location>
</feature>
<protein>
    <submittedName>
        <fullName evidence="2">tRNA A-37 threonylcarbamoyl transferase component Bud32</fullName>
    </submittedName>
</protein>
<dbReference type="Pfam" id="PF01636">
    <property type="entry name" value="APH"/>
    <property type="match status" value="1"/>
</dbReference>
<dbReference type="GO" id="GO:0016740">
    <property type="term" value="F:transferase activity"/>
    <property type="evidence" value="ECO:0007669"/>
    <property type="project" value="UniProtKB-KW"/>
</dbReference>
<dbReference type="RefSeq" id="WP_209974526.1">
    <property type="nucleotide sequence ID" value="NZ_JAGGLB010000016.1"/>
</dbReference>
<evidence type="ECO:0000259" key="1">
    <source>
        <dbReference type="Pfam" id="PF01636"/>
    </source>
</evidence>
<evidence type="ECO:0000313" key="2">
    <source>
        <dbReference type="EMBL" id="MBP1993024.1"/>
    </source>
</evidence>
<dbReference type="EMBL" id="JAGGLB010000016">
    <property type="protein sequence ID" value="MBP1993024.1"/>
    <property type="molecule type" value="Genomic_DNA"/>
</dbReference>
<dbReference type="SUPFAM" id="SSF56112">
    <property type="entry name" value="Protein kinase-like (PK-like)"/>
    <property type="match status" value="1"/>
</dbReference>
<name>A0ABS4IZK9_9BACL</name>
<evidence type="ECO:0000313" key="3">
    <source>
        <dbReference type="Proteomes" id="UP001519287"/>
    </source>
</evidence>
<dbReference type="InterPro" id="IPR002575">
    <property type="entry name" value="Aminoglycoside_PTrfase"/>
</dbReference>
<comment type="caution">
    <text evidence="2">The sequence shown here is derived from an EMBL/GenBank/DDBJ whole genome shotgun (WGS) entry which is preliminary data.</text>
</comment>
<dbReference type="InterPro" id="IPR011009">
    <property type="entry name" value="Kinase-like_dom_sf"/>
</dbReference>
<dbReference type="Proteomes" id="UP001519287">
    <property type="component" value="Unassembled WGS sequence"/>
</dbReference>
<keyword evidence="3" id="KW-1185">Reference proteome</keyword>